<organism evidence="2 3">
    <name type="scientific">Ancylostoma duodenale</name>
    <dbReference type="NCBI Taxonomy" id="51022"/>
    <lineage>
        <taxon>Eukaryota</taxon>
        <taxon>Metazoa</taxon>
        <taxon>Ecdysozoa</taxon>
        <taxon>Nematoda</taxon>
        <taxon>Chromadorea</taxon>
        <taxon>Rhabditida</taxon>
        <taxon>Rhabditina</taxon>
        <taxon>Rhabditomorpha</taxon>
        <taxon>Strongyloidea</taxon>
        <taxon>Ancylostomatidae</taxon>
        <taxon>Ancylostomatinae</taxon>
        <taxon>Ancylostoma</taxon>
    </lineage>
</organism>
<dbReference type="EMBL" id="KN746782">
    <property type="protein sequence ID" value="KIH51387.1"/>
    <property type="molecule type" value="Genomic_DNA"/>
</dbReference>
<reference evidence="2 3" key="1">
    <citation type="submission" date="2013-12" db="EMBL/GenBank/DDBJ databases">
        <title>Draft genome of the parsitic nematode Ancylostoma duodenale.</title>
        <authorList>
            <person name="Mitreva M."/>
        </authorList>
    </citation>
    <scope>NUCLEOTIDE SEQUENCE [LARGE SCALE GENOMIC DNA]</scope>
    <source>
        <strain evidence="2 3">Zhejiang</strain>
    </source>
</reference>
<dbReference type="PANTHER" id="PTHR47331">
    <property type="entry name" value="PHD-TYPE DOMAIN-CONTAINING PROTEIN"/>
    <property type="match status" value="1"/>
</dbReference>
<evidence type="ECO:0000313" key="2">
    <source>
        <dbReference type="EMBL" id="KIH51387.1"/>
    </source>
</evidence>
<feature type="compositionally biased region" description="Basic and acidic residues" evidence="1">
    <location>
        <begin position="177"/>
        <end position="193"/>
    </location>
</feature>
<feature type="region of interest" description="Disordered" evidence="1">
    <location>
        <begin position="170"/>
        <end position="230"/>
    </location>
</feature>
<evidence type="ECO:0008006" key="4">
    <source>
        <dbReference type="Google" id="ProtNLM"/>
    </source>
</evidence>
<evidence type="ECO:0000256" key="1">
    <source>
        <dbReference type="SAM" id="MobiDB-lite"/>
    </source>
</evidence>
<name>A0A0C2CNS8_9BILA</name>
<protein>
    <recommendedName>
        <fullName evidence="4">Peptidase aspartic putative domain-containing protein</fullName>
    </recommendedName>
</protein>
<feature type="compositionally biased region" description="Low complexity" evidence="1">
    <location>
        <begin position="194"/>
        <end position="204"/>
    </location>
</feature>
<dbReference type="PANTHER" id="PTHR47331:SF5">
    <property type="entry name" value="RIBONUCLEASE H"/>
    <property type="match status" value="1"/>
</dbReference>
<feature type="compositionally biased region" description="Low complexity" evidence="1">
    <location>
        <begin position="101"/>
        <end position="112"/>
    </location>
</feature>
<proteinExistence type="predicted"/>
<evidence type="ECO:0000313" key="3">
    <source>
        <dbReference type="Proteomes" id="UP000054047"/>
    </source>
</evidence>
<accession>A0A0C2CNS8</accession>
<keyword evidence="3" id="KW-1185">Reference proteome</keyword>
<gene>
    <name evidence="2" type="ORF">ANCDUO_18528</name>
</gene>
<dbReference type="Proteomes" id="UP000054047">
    <property type="component" value="Unassembled WGS sequence"/>
</dbReference>
<feature type="compositionally biased region" description="Basic and acidic residues" evidence="1">
    <location>
        <begin position="119"/>
        <end position="128"/>
    </location>
</feature>
<sequence length="558" mass="63158">MFRVIEAIKDLDNARREVQVALSILRERINMFSYHVALPTSTDEDQLAYDAFLHEHNLTQIQAEAEFLLHTLQVNYNVNNDTLHQLHTHGYVTAPTQEIHSSTSESTPQRSSGRQNPHLLDDSVERRRPPSRSCARSRSRSLIARYDASKCCFCDSSTHLSIRCNQRIQSSAHGHPGSRDYSRDHNRHLRESSSHTSRSESTSRCIPNRVSPSPERHPSGSPHPGIDSLQHSVGIDEHVDYVDCFTQSQFASSEQKSCPITMVVKTKVRDLFDQLQDVTILIDTGSQFSFITTMAANKLGFHDLGARLRKEITYGGNQTTGSSGVSPNTITGIHRSIDEDEEDIVSRLSNSERLGITDHPHEDDHTTVDTRVLEDFEGTFQESEGYLYIGFPWKTPYPQLGDNKQLAFCQLFEQYHSLHQNPAVWSNYCAAIQQHLDSGFIEEASEYVYDSPLVYYIPHQAVYEESSTTTKLRVVFNASSHMKGVHSLNNCLYEGPLPDITGILIRAHLHRYLLTADVEKALHQISQRDVTRFLWLKDPSSPPSKEYASSASPQFHPV</sequence>
<dbReference type="AlphaFoldDB" id="A0A0C2CNS8"/>
<dbReference type="OrthoDB" id="5920525at2759"/>
<feature type="region of interest" description="Disordered" evidence="1">
    <location>
        <begin position="97"/>
        <end position="139"/>
    </location>
</feature>